<name>A0AAV2FUL0_9ROSI</name>
<dbReference type="AlphaFoldDB" id="A0AAV2FUL0"/>
<proteinExistence type="predicted"/>
<evidence type="ECO:0000313" key="2">
    <source>
        <dbReference type="Proteomes" id="UP001497516"/>
    </source>
</evidence>
<organism evidence="1 2">
    <name type="scientific">Linum trigynum</name>
    <dbReference type="NCBI Taxonomy" id="586398"/>
    <lineage>
        <taxon>Eukaryota</taxon>
        <taxon>Viridiplantae</taxon>
        <taxon>Streptophyta</taxon>
        <taxon>Embryophyta</taxon>
        <taxon>Tracheophyta</taxon>
        <taxon>Spermatophyta</taxon>
        <taxon>Magnoliopsida</taxon>
        <taxon>eudicotyledons</taxon>
        <taxon>Gunneridae</taxon>
        <taxon>Pentapetalae</taxon>
        <taxon>rosids</taxon>
        <taxon>fabids</taxon>
        <taxon>Malpighiales</taxon>
        <taxon>Linaceae</taxon>
        <taxon>Linum</taxon>
    </lineage>
</organism>
<accession>A0AAV2FUL0</accession>
<sequence>MQQLPYATNQQGDLGSKRKGFRIIFIMIAHHMIKHQVGVADDSVFLSTCHDPLIGRINGCQPIRTRQKYPSNIVMKDFEIIWDSAREYEKRIVTTRIMNVRPDNDQLIELSIWKFRFIHDYDTTNGNAEKLRKEIHIDGDKIIEDNSGEGWRICVVAWSHIRIEHANWFRIETEM</sequence>
<evidence type="ECO:0000313" key="1">
    <source>
        <dbReference type="EMBL" id="CAL1402031.1"/>
    </source>
</evidence>
<dbReference type="EMBL" id="OZ034820">
    <property type="protein sequence ID" value="CAL1402031.1"/>
    <property type="molecule type" value="Genomic_DNA"/>
</dbReference>
<gene>
    <name evidence="1" type="ORF">LTRI10_LOCUS42062</name>
</gene>
<reference evidence="1 2" key="1">
    <citation type="submission" date="2024-04" db="EMBL/GenBank/DDBJ databases">
        <authorList>
            <person name="Fracassetti M."/>
        </authorList>
    </citation>
    <scope>NUCLEOTIDE SEQUENCE [LARGE SCALE GENOMIC DNA]</scope>
</reference>
<protein>
    <submittedName>
        <fullName evidence="1">Uncharacterized protein</fullName>
    </submittedName>
</protein>
<keyword evidence="2" id="KW-1185">Reference proteome</keyword>
<dbReference type="Proteomes" id="UP001497516">
    <property type="component" value="Chromosome 7"/>
</dbReference>